<name>A0ABX0DXS5_9ACTN</name>
<sequence>MWFSCQCMTTNMGYAVGPVAGGLLLAAYGGTAMFLGVGSFALAGMVIYLLVGRRIPGLAGPVPERSAERPKGGHADDVT</sequence>
<reference evidence="2 3" key="1">
    <citation type="submission" date="2020-02" db="EMBL/GenBank/DDBJ databases">
        <title>Whole-genome analyses of novel actinobacteria.</title>
        <authorList>
            <person name="Sahin N."/>
            <person name="Tokatli A."/>
        </authorList>
    </citation>
    <scope>NUCLEOTIDE SEQUENCE [LARGE SCALE GENOMIC DNA]</scope>
    <source>
        <strain evidence="2 3">YC419</strain>
    </source>
</reference>
<feature type="region of interest" description="Disordered" evidence="1">
    <location>
        <begin position="58"/>
        <end position="79"/>
    </location>
</feature>
<comment type="caution">
    <text evidence="2">The sequence shown here is derived from an EMBL/GenBank/DDBJ whole genome shotgun (WGS) entry which is preliminary data.</text>
</comment>
<feature type="compositionally biased region" description="Basic and acidic residues" evidence="1">
    <location>
        <begin position="65"/>
        <end position="79"/>
    </location>
</feature>
<evidence type="ECO:0000313" key="2">
    <source>
        <dbReference type="EMBL" id="NGO43832.1"/>
    </source>
</evidence>
<protein>
    <submittedName>
        <fullName evidence="2">MFS transporter</fullName>
    </submittedName>
</protein>
<accession>A0ABX0DXS5</accession>
<dbReference type="Gene3D" id="1.20.1250.20">
    <property type="entry name" value="MFS general substrate transporter like domains"/>
    <property type="match status" value="1"/>
</dbReference>
<keyword evidence="3" id="KW-1185">Reference proteome</keyword>
<evidence type="ECO:0000256" key="1">
    <source>
        <dbReference type="SAM" id="MobiDB-lite"/>
    </source>
</evidence>
<evidence type="ECO:0000313" key="3">
    <source>
        <dbReference type="Proteomes" id="UP001518140"/>
    </source>
</evidence>
<proteinExistence type="predicted"/>
<dbReference type="SUPFAM" id="SSF103473">
    <property type="entry name" value="MFS general substrate transporter"/>
    <property type="match status" value="1"/>
</dbReference>
<dbReference type="InterPro" id="IPR036259">
    <property type="entry name" value="MFS_trans_sf"/>
</dbReference>
<dbReference type="EMBL" id="JAAKZX010000047">
    <property type="protein sequence ID" value="NGO43832.1"/>
    <property type="molecule type" value="Genomic_DNA"/>
</dbReference>
<dbReference type="Proteomes" id="UP001518140">
    <property type="component" value="Unassembled WGS sequence"/>
</dbReference>
<gene>
    <name evidence="2" type="ORF">G6048_17295</name>
</gene>
<organism evidence="2 3">
    <name type="scientific">Streptomyces ureilyticus</name>
    <dbReference type="NCBI Taxonomy" id="1775131"/>
    <lineage>
        <taxon>Bacteria</taxon>
        <taxon>Bacillati</taxon>
        <taxon>Actinomycetota</taxon>
        <taxon>Actinomycetes</taxon>
        <taxon>Kitasatosporales</taxon>
        <taxon>Streptomycetaceae</taxon>
        <taxon>Streptomyces</taxon>
    </lineage>
</organism>